<dbReference type="GO" id="GO:0016020">
    <property type="term" value="C:membrane"/>
    <property type="evidence" value="ECO:0007669"/>
    <property type="project" value="InterPro"/>
</dbReference>
<reference evidence="4" key="2">
    <citation type="submission" date="2020-03" db="EMBL/GenBank/DDBJ databases">
        <title>Walnut 2.0.</title>
        <authorList>
            <person name="Marrano A."/>
            <person name="Britton M."/>
            <person name="Zimin A.V."/>
            <person name="Zaini P.A."/>
            <person name="Workman R."/>
            <person name="Puiu D."/>
            <person name="Bianco L."/>
            <person name="Allen B.J."/>
            <person name="Troggio M."/>
            <person name="Leslie C.A."/>
            <person name="Timp W."/>
            <person name="Dendekar A."/>
            <person name="Salzberg S.L."/>
            <person name="Neale D.B."/>
        </authorList>
    </citation>
    <scope>NUCLEOTIDE SEQUENCE</scope>
    <source>
        <tissue evidence="4">Leaves</tissue>
    </source>
</reference>
<comment type="caution">
    <text evidence="4">The sequence shown here is derived from an EMBL/GenBank/DDBJ whole genome shotgun (WGS) entry which is preliminary data.</text>
</comment>
<evidence type="ECO:0000256" key="1">
    <source>
        <dbReference type="ARBA" id="ARBA00022927"/>
    </source>
</evidence>
<dbReference type="SUPFAM" id="SSF47661">
    <property type="entry name" value="t-snare proteins"/>
    <property type="match status" value="1"/>
</dbReference>
<keyword evidence="2" id="KW-0472">Membrane</keyword>
<reference evidence="4" key="1">
    <citation type="submission" date="2015-10" db="EMBL/GenBank/DDBJ databases">
        <authorList>
            <person name="Martinez-Garcia P.J."/>
            <person name="Crepeau M.W."/>
            <person name="Puiu D."/>
            <person name="Gonzalez-Ibeas D."/>
            <person name="Whalen J."/>
            <person name="Stevens K."/>
            <person name="Paul R."/>
            <person name="Butterfield T."/>
            <person name="Britton M."/>
            <person name="Reagan R."/>
            <person name="Chakraborty S."/>
            <person name="Walawage S.L."/>
            <person name="Vasquez-Gross H.A."/>
            <person name="Cardeno C."/>
            <person name="Famula R."/>
            <person name="Pratt K."/>
            <person name="Kuruganti S."/>
            <person name="Aradhya M.K."/>
            <person name="Leslie C.A."/>
            <person name="Dandekar A.M."/>
            <person name="Salzberg S.L."/>
            <person name="Wegrzyn J.L."/>
            <person name="Langley C.H."/>
            <person name="Neale D.B."/>
        </authorList>
    </citation>
    <scope>NUCLEOTIDE SEQUENCE</scope>
    <source>
        <tissue evidence="4">Leaves</tissue>
    </source>
</reference>
<dbReference type="InterPro" id="IPR010989">
    <property type="entry name" value="SNARE"/>
</dbReference>
<sequence>MNSLFSSSSSGQQASAEYHLVNLDKLMDDVKSVTDELNELDGLDQAVPNVGSRMNAADVALALQKAKLIKVTLEIKLIKEQHDRLNRLNGSFLPFVIVSSRKNMNSLFSSSISRLQGEEASADYHLINVDKLFEDVDSVRNELKELDRLSQALPSAHEQSQTLRDAKDIKDLRSRMDADVALALQKAKLIKVMLETKLIKVQLDKFNRKPHYFVMFLGLVLPIFLIYVVFPNLP</sequence>
<keyword evidence="1" id="KW-0813">Transport</keyword>
<evidence type="ECO:0000259" key="3">
    <source>
        <dbReference type="Pfam" id="PF00804"/>
    </source>
</evidence>
<keyword evidence="2" id="KW-1133">Transmembrane helix</keyword>
<feature type="domain" description="Syntaxin N-terminal" evidence="3">
    <location>
        <begin position="128"/>
        <end position="196"/>
    </location>
</feature>
<dbReference type="InterPro" id="IPR006011">
    <property type="entry name" value="Syntaxin_N"/>
</dbReference>
<dbReference type="Proteomes" id="UP000619265">
    <property type="component" value="Unassembled WGS sequence"/>
</dbReference>
<keyword evidence="1" id="KW-0653">Protein transport</keyword>
<protein>
    <recommendedName>
        <fullName evidence="3">Syntaxin N-terminal domain-containing protein</fullName>
    </recommendedName>
</protein>
<evidence type="ECO:0000313" key="4">
    <source>
        <dbReference type="EMBL" id="KAF5473952.1"/>
    </source>
</evidence>
<dbReference type="GO" id="GO:0016192">
    <property type="term" value="P:vesicle-mediated transport"/>
    <property type="evidence" value="ECO:0007669"/>
    <property type="project" value="InterPro"/>
</dbReference>
<dbReference type="GO" id="GO:0015031">
    <property type="term" value="P:protein transport"/>
    <property type="evidence" value="ECO:0007669"/>
    <property type="project" value="UniProtKB-KW"/>
</dbReference>
<dbReference type="AlphaFoldDB" id="A0A833XZY1"/>
<keyword evidence="2" id="KW-0812">Transmembrane</keyword>
<evidence type="ECO:0000313" key="5">
    <source>
        <dbReference type="Proteomes" id="UP000619265"/>
    </source>
</evidence>
<accession>A0A833XZY1</accession>
<dbReference type="EMBL" id="LIHL02000003">
    <property type="protein sequence ID" value="KAF5473952.1"/>
    <property type="molecule type" value="Genomic_DNA"/>
</dbReference>
<dbReference type="Gramene" id="Jr03_02770_p1">
    <property type="protein sequence ID" value="cds.Jr03_02770_p1"/>
    <property type="gene ID" value="Jr03_02770"/>
</dbReference>
<name>A0A833XZY1_JUGRE</name>
<gene>
    <name evidence="4" type="ORF">F2P56_005898</name>
</gene>
<organism evidence="4 5">
    <name type="scientific">Juglans regia</name>
    <name type="common">English walnut</name>
    <dbReference type="NCBI Taxonomy" id="51240"/>
    <lineage>
        <taxon>Eukaryota</taxon>
        <taxon>Viridiplantae</taxon>
        <taxon>Streptophyta</taxon>
        <taxon>Embryophyta</taxon>
        <taxon>Tracheophyta</taxon>
        <taxon>Spermatophyta</taxon>
        <taxon>Magnoliopsida</taxon>
        <taxon>eudicotyledons</taxon>
        <taxon>Gunneridae</taxon>
        <taxon>Pentapetalae</taxon>
        <taxon>rosids</taxon>
        <taxon>fabids</taxon>
        <taxon>Fagales</taxon>
        <taxon>Juglandaceae</taxon>
        <taxon>Juglans</taxon>
    </lineage>
</organism>
<dbReference type="Pfam" id="PF00804">
    <property type="entry name" value="Syntaxin"/>
    <property type="match status" value="1"/>
</dbReference>
<feature type="transmembrane region" description="Helical" evidence="2">
    <location>
        <begin position="212"/>
        <end position="230"/>
    </location>
</feature>
<evidence type="ECO:0000256" key="2">
    <source>
        <dbReference type="SAM" id="Phobius"/>
    </source>
</evidence>
<proteinExistence type="predicted"/>